<comment type="caution">
    <text evidence="1">The sequence shown here is derived from an EMBL/GenBank/DDBJ whole genome shotgun (WGS) entry which is preliminary data.</text>
</comment>
<keyword evidence="2" id="KW-1185">Reference proteome</keyword>
<evidence type="ECO:0000313" key="1">
    <source>
        <dbReference type="EMBL" id="KAG8223674.1"/>
    </source>
</evidence>
<name>A0A8K0JWI0_LADFU</name>
<accession>A0A8K0JWI0</accession>
<dbReference type="AlphaFoldDB" id="A0A8K0JWI0"/>
<reference evidence="1" key="2">
    <citation type="submission" date="2017-10" db="EMBL/GenBank/DDBJ databases">
        <title>Ladona fulva Genome sequencing and assembly.</title>
        <authorList>
            <person name="Murali S."/>
            <person name="Richards S."/>
            <person name="Bandaranaike D."/>
            <person name="Bellair M."/>
            <person name="Blankenburg K."/>
            <person name="Chao H."/>
            <person name="Dinh H."/>
            <person name="Doddapaneni H."/>
            <person name="Dugan-Rocha S."/>
            <person name="Elkadiri S."/>
            <person name="Gnanaolivu R."/>
            <person name="Hernandez B."/>
            <person name="Skinner E."/>
            <person name="Javaid M."/>
            <person name="Lee S."/>
            <person name="Li M."/>
            <person name="Ming W."/>
            <person name="Munidasa M."/>
            <person name="Muniz J."/>
            <person name="Nguyen L."/>
            <person name="Hughes D."/>
            <person name="Osuji N."/>
            <person name="Pu L.-L."/>
            <person name="Puazo M."/>
            <person name="Qu C."/>
            <person name="Quiroz J."/>
            <person name="Raj R."/>
            <person name="Weissenberger G."/>
            <person name="Xin Y."/>
            <person name="Zou X."/>
            <person name="Han Y."/>
            <person name="Worley K."/>
            <person name="Muzny D."/>
            <person name="Gibbs R."/>
        </authorList>
    </citation>
    <scope>NUCLEOTIDE SEQUENCE</scope>
    <source>
        <strain evidence="1">Sampled in the wild</strain>
    </source>
</reference>
<organism evidence="1 2">
    <name type="scientific">Ladona fulva</name>
    <name type="common">Scarce chaser dragonfly</name>
    <name type="synonym">Libellula fulva</name>
    <dbReference type="NCBI Taxonomy" id="123851"/>
    <lineage>
        <taxon>Eukaryota</taxon>
        <taxon>Metazoa</taxon>
        <taxon>Ecdysozoa</taxon>
        <taxon>Arthropoda</taxon>
        <taxon>Hexapoda</taxon>
        <taxon>Insecta</taxon>
        <taxon>Pterygota</taxon>
        <taxon>Palaeoptera</taxon>
        <taxon>Odonata</taxon>
        <taxon>Epiprocta</taxon>
        <taxon>Anisoptera</taxon>
        <taxon>Libelluloidea</taxon>
        <taxon>Libellulidae</taxon>
        <taxon>Ladona</taxon>
    </lineage>
</organism>
<reference evidence="1" key="1">
    <citation type="submission" date="2013-04" db="EMBL/GenBank/DDBJ databases">
        <authorList>
            <person name="Qu J."/>
            <person name="Murali S.C."/>
            <person name="Bandaranaike D."/>
            <person name="Bellair M."/>
            <person name="Blankenburg K."/>
            <person name="Chao H."/>
            <person name="Dinh H."/>
            <person name="Doddapaneni H."/>
            <person name="Downs B."/>
            <person name="Dugan-Rocha S."/>
            <person name="Elkadiri S."/>
            <person name="Gnanaolivu R.D."/>
            <person name="Hernandez B."/>
            <person name="Javaid M."/>
            <person name="Jayaseelan J.C."/>
            <person name="Lee S."/>
            <person name="Li M."/>
            <person name="Ming W."/>
            <person name="Munidasa M."/>
            <person name="Muniz J."/>
            <person name="Nguyen L."/>
            <person name="Ongeri F."/>
            <person name="Osuji N."/>
            <person name="Pu L.-L."/>
            <person name="Puazo M."/>
            <person name="Qu C."/>
            <person name="Quiroz J."/>
            <person name="Raj R."/>
            <person name="Weissenberger G."/>
            <person name="Xin Y."/>
            <person name="Zou X."/>
            <person name="Han Y."/>
            <person name="Richards S."/>
            <person name="Worley K."/>
            <person name="Muzny D."/>
            <person name="Gibbs R."/>
        </authorList>
    </citation>
    <scope>NUCLEOTIDE SEQUENCE</scope>
    <source>
        <strain evidence="1">Sampled in the wild</strain>
    </source>
</reference>
<sequence length="66" mass="7319">MLESSNLTSHDRLLSVSTTAACVFGYHIAAANPFRRLITNVLAVDHIWALTMAEIQFLVEDNNSTQ</sequence>
<protein>
    <submittedName>
        <fullName evidence="1">Uncharacterized protein</fullName>
    </submittedName>
</protein>
<dbReference type="Proteomes" id="UP000792457">
    <property type="component" value="Unassembled WGS sequence"/>
</dbReference>
<gene>
    <name evidence="1" type="ORF">J437_LFUL004039</name>
</gene>
<proteinExistence type="predicted"/>
<dbReference type="EMBL" id="KZ308170">
    <property type="protein sequence ID" value="KAG8223674.1"/>
    <property type="molecule type" value="Genomic_DNA"/>
</dbReference>
<evidence type="ECO:0000313" key="2">
    <source>
        <dbReference type="Proteomes" id="UP000792457"/>
    </source>
</evidence>